<dbReference type="PROSITE" id="PS50966">
    <property type="entry name" value="ZF_SWIM"/>
    <property type="match status" value="1"/>
</dbReference>
<dbReference type="GO" id="GO:0061630">
    <property type="term" value="F:ubiquitin protein ligase activity"/>
    <property type="evidence" value="ECO:0007669"/>
    <property type="project" value="InterPro"/>
</dbReference>
<evidence type="ECO:0000313" key="4">
    <source>
        <dbReference type="EMBL" id="AYV86751.1"/>
    </source>
</evidence>
<dbReference type="InterPro" id="IPR013083">
    <property type="entry name" value="Znf_RING/FYVE/PHD"/>
</dbReference>
<accession>A0A3G5AJP5</accession>
<gene>
    <name evidence="4" type="ORF">Sylvanvirus8_7</name>
</gene>
<keyword evidence="1" id="KW-0479">Metal-binding</keyword>
<feature type="domain" description="RING-type" evidence="2">
    <location>
        <begin position="138"/>
        <end position="194"/>
    </location>
</feature>
<feature type="domain" description="SWIM-type" evidence="3">
    <location>
        <begin position="14"/>
        <end position="63"/>
    </location>
</feature>
<dbReference type="InterPro" id="IPR007527">
    <property type="entry name" value="Znf_SWIM"/>
</dbReference>
<evidence type="ECO:0000256" key="1">
    <source>
        <dbReference type="PROSITE-ProRule" id="PRU00175"/>
    </source>
</evidence>
<dbReference type="InterPro" id="IPR039903">
    <property type="entry name" value="Zswim2"/>
</dbReference>
<dbReference type="SUPFAM" id="SSF57850">
    <property type="entry name" value="RING/U-box"/>
    <property type="match status" value="1"/>
</dbReference>
<dbReference type="InterPro" id="IPR001841">
    <property type="entry name" value="Znf_RING"/>
</dbReference>
<dbReference type="GO" id="GO:0008270">
    <property type="term" value="F:zinc ion binding"/>
    <property type="evidence" value="ECO:0007669"/>
    <property type="project" value="UniProtKB-KW"/>
</dbReference>
<dbReference type="Gene3D" id="3.30.40.10">
    <property type="entry name" value="Zinc/RING finger domain, C3HC4 (zinc finger)"/>
    <property type="match status" value="1"/>
</dbReference>
<name>A0A3G5AJP5_9VIRU</name>
<dbReference type="PANTHER" id="PTHR21540">
    <property type="entry name" value="RING FINGER AND SWIM DOMAIN-CONTAINING PROTEIN 2"/>
    <property type="match status" value="1"/>
</dbReference>
<sequence length="258" mass="29723">MKEIVILGSSGTVYQVQVSNHLDDFKQSTASFRCSCLDFQQRGTLLDSRFHCKHIFFVLYKVFKFDQSIDSKDIPISQIELGFDLIEQTNIKVAVSDNLKRAYHVMMNEQKVKFNKAATNSKLNVDMDIKEEDYFEDCAICMEEVHVNKPTEPVCQCVIQCKKWFHTKCIQMMQQSNKERLGTKTKDHRCPLCRGSFEDHSSSISPLPVLQLRCSVCVEYQPALAHTHVLSDCDLCRSCFHLQGNINARRHRNATCDK</sequence>
<reference evidence="4" key="1">
    <citation type="submission" date="2018-10" db="EMBL/GenBank/DDBJ databases">
        <title>Hidden diversity of soil giant viruses.</title>
        <authorList>
            <person name="Schulz F."/>
            <person name="Alteio L."/>
            <person name="Goudeau D."/>
            <person name="Ryan E.M."/>
            <person name="Malmstrom R.R."/>
            <person name="Blanchard J."/>
            <person name="Woyke T."/>
        </authorList>
    </citation>
    <scope>NUCLEOTIDE SEQUENCE</scope>
    <source>
        <strain evidence="4">SYV1</strain>
    </source>
</reference>
<protein>
    <submittedName>
        <fullName evidence="4">Uncharacterized protein</fullName>
    </submittedName>
</protein>
<keyword evidence="1" id="KW-0862">Zinc</keyword>
<keyword evidence="1" id="KW-0863">Zinc-finger</keyword>
<dbReference type="PROSITE" id="PS50089">
    <property type="entry name" value="ZF_RING_2"/>
    <property type="match status" value="1"/>
</dbReference>
<organism evidence="4">
    <name type="scientific">Sylvanvirus sp</name>
    <dbReference type="NCBI Taxonomy" id="2487774"/>
    <lineage>
        <taxon>Viruses</taxon>
    </lineage>
</organism>
<dbReference type="EMBL" id="MK072514">
    <property type="protein sequence ID" value="AYV86751.1"/>
    <property type="molecule type" value="Genomic_DNA"/>
</dbReference>
<evidence type="ECO:0000259" key="2">
    <source>
        <dbReference type="PROSITE" id="PS50089"/>
    </source>
</evidence>
<proteinExistence type="predicted"/>
<evidence type="ECO:0000259" key="3">
    <source>
        <dbReference type="PROSITE" id="PS50966"/>
    </source>
</evidence>